<sequence>MTLSDLMDGIKASEGIATVIEYPSGNSHLRLSYSFTDSKGETHGATERIYLNKEQTSGLYHLFLTQTSGKDYCSLNWVILDQIDIENASDDLMLSQTETEAETPAEQG</sequence>
<evidence type="ECO:0008006" key="3">
    <source>
        <dbReference type="Google" id="ProtNLM"/>
    </source>
</evidence>
<evidence type="ECO:0000313" key="2">
    <source>
        <dbReference type="Proteomes" id="UP001056500"/>
    </source>
</evidence>
<organism evidence="1 2">
    <name type="scientific">Brevibacillus ruminantium</name>
    <dbReference type="NCBI Taxonomy" id="2950604"/>
    <lineage>
        <taxon>Bacteria</taxon>
        <taxon>Bacillati</taxon>
        <taxon>Bacillota</taxon>
        <taxon>Bacilli</taxon>
        <taxon>Bacillales</taxon>
        <taxon>Paenibacillaceae</taxon>
        <taxon>Brevibacillus</taxon>
    </lineage>
</organism>
<evidence type="ECO:0000313" key="1">
    <source>
        <dbReference type="EMBL" id="USG65122.1"/>
    </source>
</evidence>
<accession>A0ABY4WDI7</accession>
<keyword evidence="2" id="KW-1185">Reference proteome</keyword>
<gene>
    <name evidence="1" type="ORF">NDK47_23860</name>
</gene>
<name>A0ABY4WDI7_9BACL</name>
<protein>
    <recommendedName>
        <fullName evidence="3">DUF1292 domain-containing protein</fullName>
    </recommendedName>
</protein>
<reference evidence="1" key="1">
    <citation type="submission" date="2022-06" db="EMBL/GenBank/DDBJ databases">
        <title>Genome sequencing of Brevibacillus sp. BB3-R1.</title>
        <authorList>
            <person name="Heo J."/>
            <person name="Lee D."/>
            <person name="Won M."/>
            <person name="Han B.-H."/>
            <person name="Hong S.-B."/>
            <person name="Kwon S.-W."/>
        </authorList>
    </citation>
    <scope>NUCLEOTIDE SEQUENCE</scope>
    <source>
        <strain evidence="1">BB3-R1</strain>
    </source>
</reference>
<proteinExistence type="predicted"/>
<dbReference type="EMBL" id="CP098755">
    <property type="protein sequence ID" value="USG65122.1"/>
    <property type="molecule type" value="Genomic_DNA"/>
</dbReference>
<dbReference type="Proteomes" id="UP001056500">
    <property type="component" value="Chromosome"/>
</dbReference>
<dbReference type="RefSeq" id="WP_251872228.1">
    <property type="nucleotide sequence ID" value="NZ_CP098755.1"/>
</dbReference>